<protein>
    <recommendedName>
        <fullName evidence="6">Cytochrome c domain-containing protein</fullName>
    </recommendedName>
</protein>
<dbReference type="InterPro" id="IPR036909">
    <property type="entry name" value="Cyt_c-like_dom_sf"/>
</dbReference>
<evidence type="ECO:0000259" key="6">
    <source>
        <dbReference type="PROSITE" id="PS51007"/>
    </source>
</evidence>
<sequence length="281" mass="32507">MVKTVQFYIRMLCWAMLLFAACHTPATENKIIPINEKPNENGEVNIVLEKVLNHQAGNAITKVTVAYDPYFKTPKKYLGFSLRQLLEATWKASKFDTANAMVIFECKDGYNPVMDLSKIYGPVNGYIAFKDLDQPEDNDWPDSLSQHFSPYYLVWDQAQKDDQSLFWPYGLTTIRLIPKKEKDRLIVPDSSNPAYSGYLTFKDNCIKCHSINKIGGSFGPEFNLPKNITEYRDEQQIISFAKAPSSYRYNSRMPAITNLSDQEFEKIILYLNYMKDHKYDH</sequence>
<dbReference type="PROSITE" id="PS51007">
    <property type="entry name" value="CYTC"/>
    <property type="match status" value="1"/>
</dbReference>
<keyword evidence="2 4" id="KW-0479">Metal-binding</keyword>
<accession>A0A1V9E3P2</accession>
<name>A0A1V9E3P2_9BACT</name>
<dbReference type="SUPFAM" id="SSF46626">
    <property type="entry name" value="Cytochrome c"/>
    <property type="match status" value="1"/>
</dbReference>
<dbReference type="EMBL" id="LVXG01000067">
    <property type="protein sequence ID" value="OQP40681.1"/>
    <property type="molecule type" value="Genomic_DNA"/>
</dbReference>
<dbReference type="PROSITE" id="PS51257">
    <property type="entry name" value="PROKAR_LIPOPROTEIN"/>
    <property type="match status" value="1"/>
</dbReference>
<keyword evidence="1 4" id="KW-0349">Heme</keyword>
<dbReference type="STRING" id="354355.SAMN05660816_04309"/>
<dbReference type="Gene3D" id="1.10.760.10">
    <property type="entry name" value="Cytochrome c-like domain"/>
    <property type="match status" value="1"/>
</dbReference>
<dbReference type="Proteomes" id="UP000192610">
    <property type="component" value="Unassembled WGS sequence"/>
</dbReference>
<reference evidence="8" key="1">
    <citation type="submission" date="2016-04" db="EMBL/GenBank/DDBJ databases">
        <authorList>
            <person name="Chen L."/>
            <person name="Zhuang W."/>
            <person name="Wang G."/>
        </authorList>
    </citation>
    <scope>NUCLEOTIDE SEQUENCE [LARGE SCALE GENOMIC DNA]</scope>
    <source>
        <strain evidence="8">17621</strain>
    </source>
</reference>
<feature type="domain" description="Cytochrome c" evidence="6">
    <location>
        <begin position="192"/>
        <end position="275"/>
    </location>
</feature>
<evidence type="ECO:0000313" key="8">
    <source>
        <dbReference type="Proteomes" id="UP000192610"/>
    </source>
</evidence>
<dbReference type="InterPro" id="IPR009056">
    <property type="entry name" value="Cyt_c-like_dom"/>
</dbReference>
<dbReference type="GO" id="GO:0020037">
    <property type="term" value="F:heme binding"/>
    <property type="evidence" value="ECO:0007669"/>
    <property type="project" value="InterPro"/>
</dbReference>
<dbReference type="Pfam" id="PF00034">
    <property type="entry name" value="Cytochrom_C"/>
    <property type="match status" value="1"/>
</dbReference>
<keyword evidence="8" id="KW-1185">Reference proteome</keyword>
<evidence type="ECO:0000256" key="4">
    <source>
        <dbReference type="PROSITE-ProRule" id="PRU00433"/>
    </source>
</evidence>
<gene>
    <name evidence="7" type="ORF">A4H97_13740</name>
</gene>
<feature type="chain" id="PRO_5010726109" description="Cytochrome c domain-containing protein" evidence="5">
    <location>
        <begin position="27"/>
        <end position="281"/>
    </location>
</feature>
<evidence type="ECO:0000256" key="2">
    <source>
        <dbReference type="ARBA" id="ARBA00022723"/>
    </source>
</evidence>
<feature type="signal peptide" evidence="5">
    <location>
        <begin position="1"/>
        <end position="26"/>
    </location>
</feature>
<dbReference type="GO" id="GO:0009055">
    <property type="term" value="F:electron transfer activity"/>
    <property type="evidence" value="ECO:0007669"/>
    <property type="project" value="InterPro"/>
</dbReference>
<organism evidence="7 8">
    <name type="scientific">Niastella yeongjuensis</name>
    <dbReference type="NCBI Taxonomy" id="354355"/>
    <lineage>
        <taxon>Bacteria</taxon>
        <taxon>Pseudomonadati</taxon>
        <taxon>Bacteroidota</taxon>
        <taxon>Chitinophagia</taxon>
        <taxon>Chitinophagales</taxon>
        <taxon>Chitinophagaceae</taxon>
        <taxon>Niastella</taxon>
    </lineage>
</organism>
<proteinExistence type="predicted"/>
<comment type="caution">
    <text evidence="7">The sequence shown here is derived from an EMBL/GenBank/DDBJ whole genome shotgun (WGS) entry which is preliminary data.</text>
</comment>
<evidence type="ECO:0000256" key="5">
    <source>
        <dbReference type="SAM" id="SignalP"/>
    </source>
</evidence>
<dbReference type="GO" id="GO:0046872">
    <property type="term" value="F:metal ion binding"/>
    <property type="evidence" value="ECO:0007669"/>
    <property type="project" value="UniProtKB-KW"/>
</dbReference>
<keyword evidence="3 4" id="KW-0408">Iron</keyword>
<evidence type="ECO:0000256" key="3">
    <source>
        <dbReference type="ARBA" id="ARBA00023004"/>
    </source>
</evidence>
<keyword evidence="5" id="KW-0732">Signal</keyword>
<evidence type="ECO:0000256" key="1">
    <source>
        <dbReference type="ARBA" id="ARBA00022617"/>
    </source>
</evidence>
<dbReference type="AlphaFoldDB" id="A0A1V9E3P2"/>
<evidence type="ECO:0000313" key="7">
    <source>
        <dbReference type="EMBL" id="OQP40681.1"/>
    </source>
</evidence>